<organism evidence="2 3">
    <name type="scientific">Tanacetum coccineum</name>
    <dbReference type="NCBI Taxonomy" id="301880"/>
    <lineage>
        <taxon>Eukaryota</taxon>
        <taxon>Viridiplantae</taxon>
        <taxon>Streptophyta</taxon>
        <taxon>Embryophyta</taxon>
        <taxon>Tracheophyta</taxon>
        <taxon>Spermatophyta</taxon>
        <taxon>Magnoliopsida</taxon>
        <taxon>eudicotyledons</taxon>
        <taxon>Gunneridae</taxon>
        <taxon>Pentapetalae</taxon>
        <taxon>asterids</taxon>
        <taxon>campanulids</taxon>
        <taxon>Asterales</taxon>
        <taxon>Asteraceae</taxon>
        <taxon>Asteroideae</taxon>
        <taxon>Anthemideae</taxon>
        <taxon>Anthemidinae</taxon>
        <taxon>Tanacetum</taxon>
    </lineage>
</organism>
<evidence type="ECO:0000313" key="3">
    <source>
        <dbReference type="Proteomes" id="UP001151760"/>
    </source>
</evidence>
<gene>
    <name evidence="2" type="ORF">Tco_1110352</name>
</gene>
<dbReference type="EMBL" id="BQNB010020822">
    <property type="protein sequence ID" value="GJU00014.1"/>
    <property type="molecule type" value="Genomic_DNA"/>
</dbReference>
<accession>A0ABQ5IL27</accession>
<evidence type="ECO:0000256" key="1">
    <source>
        <dbReference type="SAM" id="MobiDB-lite"/>
    </source>
</evidence>
<reference evidence="2" key="2">
    <citation type="submission" date="2022-01" db="EMBL/GenBank/DDBJ databases">
        <authorList>
            <person name="Yamashiro T."/>
            <person name="Shiraishi A."/>
            <person name="Satake H."/>
            <person name="Nakayama K."/>
        </authorList>
    </citation>
    <scope>NUCLEOTIDE SEQUENCE</scope>
</reference>
<protein>
    <submittedName>
        <fullName evidence="2">Uncharacterized protein</fullName>
    </submittedName>
</protein>
<sequence>MTVGKVNTRVTELAELYEHDTQDLGYDDSLGDSMDGGGGGLCFPRGLGSLDRIESGDSLGDSDPSRQAQMVETLRVIRDLRREMSDMQDELLALREQQMRARQPRLEARIPNRQDASGDADSHI</sequence>
<evidence type="ECO:0000313" key="2">
    <source>
        <dbReference type="EMBL" id="GJU00014.1"/>
    </source>
</evidence>
<keyword evidence="3" id="KW-1185">Reference proteome</keyword>
<feature type="region of interest" description="Disordered" evidence="1">
    <location>
        <begin position="96"/>
        <end position="124"/>
    </location>
</feature>
<proteinExistence type="predicted"/>
<dbReference type="Proteomes" id="UP001151760">
    <property type="component" value="Unassembled WGS sequence"/>
</dbReference>
<name>A0ABQ5IL27_9ASTR</name>
<reference evidence="2" key="1">
    <citation type="journal article" date="2022" name="Int. J. Mol. Sci.">
        <title>Draft Genome of Tanacetum Coccineum: Genomic Comparison of Closely Related Tanacetum-Family Plants.</title>
        <authorList>
            <person name="Yamashiro T."/>
            <person name="Shiraishi A."/>
            <person name="Nakayama K."/>
            <person name="Satake H."/>
        </authorList>
    </citation>
    <scope>NUCLEOTIDE SEQUENCE</scope>
</reference>
<comment type="caution">
    <text evidence="2">The sequence shown here is derived from an EMBL/GenBank/DDBJ whole genome shotgun (WGS) entry which is preliminary data.</text>
</comment>